<name>A0AAN7Q961_9MYRT</name>
<reference evidence="1 2" key="1">
    <citation type="journal article" date="2023" name="Hortic Res">
        <title>Pangenome of water caltrop reveals structural variations and asymmetric subgenome divergence after allopolyploidization.</title>
        <authorList>
            <person name="Zhang X."/>
            <person name="Chen Y."/>
            <person name="Wang L."/>
            <person name="Yuan Y."/>
            <person name="Fang M."/>
            <person name="Shi L."/>
            <person name="Lu R."/>
            <person name="Comes H.P."/>
            <person name="Ma Y."/>
            <person name="Chen Y."/>
            <person name="Huang G."/>
            <person name="Zhou Y."/>
            <person name="Zheng Z."/>
            <person name="Qiu Y."/>
        </authorList>
    </citation>
    <scope>NUCLEOTIDE SEQUENCE [LARGE SCALE GENOMIC DNA]</scope>
    <source>
        <tissue evidence="1">Roots</tissue>
    </source>
</reference>
<dbReference type="PANTHER" id="PTHR37375">
    <property type="entry name" value="EXPRESSED PROTEIN"/>
    <property type="match status" value="1"/>
</dbReference>
<accession>A0AAN7Q961</accession>
<sequence>MKSNRAAALTVADKCRNILAANWQCHLSTIKADAKGSKEEIHTSKVNYMVKRGKPYLWISEDDAHNVNTIIDERGSLAVTTPFPGPLPRLLKSVKMLPSRIALTGDVILLKDKKAQVASQKLEELIHSEQKTVGEFSYTVRGILSSANPAVTSRSENLLGLTNSHENYNIYKFDLRSCTYVSSNGVTHEVALKDLQTSKADSIAPYTAMLIDGINQSESRRRALVLLCFTNLNAHVRDAYITSLDREGIDVLGKVPNISLDGQFQWKELRLTFKEEAPDTETLCRQLMEMEEEAIKKVSNYSGLG</sequence>
<dbReference type="InterPro" id="IPR037119">
    <property type="entry name" value="Haem_oxidase_HugZ-like_sf"/>
</dbReference>
<protein>
    <submittedName>
        <fullName evidence="1">Uncharacterized protein</fullName>
    </submittedName>
</protein>
<organism evidence="1 2">
    <name type="scientific">Trapa incisa</name>
    <dbReference type="NCBI Taxonomy" id="236973"/>
    <lineage>
        <taxon>Eukaryota</taxon>
        <taxon>Viridiplantae</taxon>
        <taxon>Streptophyta</taxon>
        <taxon>Embryophyta</taxon>
        <taxon>Tracheophyta</taxon>
        <taxon>Spermatophyta</taxon>
        <taxon>Magnoliopsida</taxon>
        <taxon>eudicotyledons</taxon>
        <taxon>Gunneridae</taxon>
        <taxon>Pentapetalae</taxon>
        <taxon>rosids</taxon>
        <taxon>malvids</taxon>
        <taxon>Myrtales</taxon>
        <taxon>Lythraceae</taxon>
        <taxon>Trapa</taxon>
    </lineage>
</organism>
<evidence type="ECO:0000313" key="2">
    <source>
        <dbReference type="Proteomes" id="UP001345219"/>
    </source>
</evidence>
<dbReference type="SUPFAM" id="SSF50475">
    <property type="entry name" value="FMN-binding split barrel"/>
    <property type="match status" value="1"/>
</dbReference>
<keyword evidence="2" id="KW-1185">Reference proteome</keyword>
<evidence type="ECO:0000313" key="1">
    <source>
        <dbReference type="EMBL" id="KAK4761718.1"/>
    </source>
</evidence>
<gene>
    <name evidence="1" type="ORF">SAY87_029602</name>
</gene>
<dbReference type="Gene3D" id="2.30.110.10">
    <property type="entry name" value="Electron Transport, Fmn-binding Protein, Chain A"/>
    <property type="match status" value="1"/>
</dbReference>
<comment type="caution">
    <text evidence="1">The sequence shown here is derived from an EMBL/GenBank/DDBJ whole genome shotgun (WGS) entry which is preliminary data.</text>
</comment>
<dbReference type="PANTHER" id="PTHR37375:SF1">
    <property type="entry name" value="DUF2470 DOMAIN-CONTAINING PROTEIN"/>
    <property type="match status" value="1"/>
</dbReference>
<dbReference type="AlphaFoldDB" id="A0AAN7Q961"/>
<proteinExistence type="predicted"/>
<dbReference type="InterPro" id="IPR012349">
    <property type="entry name" value="Split_barrel_FMN-bd"/>
</dbReference>
<dbReference type="EMBL" id="JAXIOK010000009">
    <property type="protein sequence ID" value="KAK4761718.1"/>
    <property type="molecule type" value="Genomic_DNA"/>
</dbReference>
<dbReference type="Gene3D" id="3.20.180.10">
    <property type="entry name" value="PNP-oxidase-like"/>
    <property type="match status" value="1"/>
</dbReference>
<dbReference type="Proteomes" id="UP001345219">
    <property type="component" value="Chromosome 23"/>
</dbReference>